<dbReference type="Proteomes" id="UP000504629">
    <property type="component" value="Unplaced"/>
</dbReference>
<evidence type="ECO:0000256" key="3">
    <source>
        <dbReference type="SAM" id="Phobius"/>
    </source>
</evidence>
<dbReference type="Pfam" id="PF01326">
    <property type="entry name" value="PPDK_N"/>
    <property type="match status" value="1"/>
</dbReference>
<accession>A0A6J2JUR4</accession>
<keyword evidence="2" id="KW-0175">Coiled coil</keyword>
<feature type="domain" description="Pyruvate phosphate dikinase AMP/ATP-binding" evidence="5">
    <location>
        <begin position="433"/>
        <end position="755"/>
    </location>
</feature>
<dbReference type="SUPFAM" id="SSF52009">
    <property type="entry name" value="Phosphohistidine domain"/>
    <property type="match status" value="1"/>
</dbReference>
<dbReference type="Gene3D" id="3.50.30.10">
    <property type="entry name" value="Phosphohistidine domain"/>
    <property type="match status" value="1"/>
</dbReference>
<feature type="domain" description="PEP-utilising enzyme mobile" evidence="4">
    <location>
        <begin position="1231"/>
        <end position="1301"/>
    </location>
</feature>
<evidence type="ECO:0000259" key="5">
    <source>
        <dbReference type="Pfam" id="PF01326"/>
    </source>
</evidence>
<dbReference type="GO" id="GO:0005524">
    <property type="term" value="F:ATP binding"/>
    <property type="evidence" value="ECO:0007669"/>
    <property type="project" value="InterPro"/>
</dbReference>
<dbReference type="InterPro" id="IPR013815">
    <property type="entry name" value="ATP_grasp_subdomain_1"/>
</dbReference>
<proteinExistence type="inferred from homology"/>
<dbReference type="SUPFAM" id="SSF56059">
    <property type="entry name" value="Glutathione synthetase ATP-binding domain-like"/>
    <property type="match status" value="1"/>
</dbReference>
<feature type="coiled-coil region" evidence="2">
    <location>
        <begin position="467"/>
        <end position="540"/>
    </location>
</feature>
<dbReference type="KEGG" id="bman:114244891"/>
<dbReference type="InterPro" id="IPR002192">
    <property type="entry name" value="PPDK_AMP/ATP-bd"/>
</dbReference>
<dbReference type="InterPro" id="IPR008279">
    <property type="entry name" value="PEP-util_enz_mobile_dom"/>
</dbReference>
<protein>
    <submittedName>
        <fullName evidence="7">Uncharacterized protein LOC114244891</fullName>
    </submittedName>
</protein>
<dbReference type="InterPro" id="IPR036637">
    <property type="entry name" value="Phosphohistidine_dom_sf"/>
</dbReference>
<dbReference type="InterPro" id="IPR051549">
    <property type="entry name" value="PEP_Utilizing_Enz"/>
</dbReference>
<dbReference type="Gene3D" id="3.30.1490.20">
    <property type="entry name" value="ATP-grasp fold, A domain"/>
    <property type="match status" value="1"/>
</dbReference>
<dbReference type="Pfam" id="PF00391">
    <property type="entry name" value="PEP-utilizers"/>
    <property type="match status" value="1"/>
</dbReference>
<dbReference type="OrthoDB" id="6123450at2759"/>
<dbReference type="Gene3D" id="3.30.470.20">
    <property type="entry name" value="ATP-grasp fold, B domain"/>
    <property type="match status" value="1"/>
</dbReference>
<sequence>MDIIDVLLQAGLITSALVLYLLFIRKQPARRGEYKLPGWNYPLKLLLARYAVKRWKAGLHSIVGDESPRGPQHEGWDSISIRTAAPNGVTVLLGVRKLCGRQPMVEIIVYVKLKDGTSYELMDCPDTLVGAWLSTTDGWRAGGLKIQILEPRCRMRILYNGLLKRTTDNVTQHVTFNLTWTSSSVPVEHPKDWNEKLAAQTLALEPWRDSQWSSMLGKWEEGSWLQWGTVQGRFQSFTAEGALDTTEYLQTRGVKERHWAPHAYEGTRRSFSITASARDGTAVVLRGVSYKKVLTQCLSGCVRLPDYRVLTITDTDLIMSDFCETPGGIPSAYTINIYTEERSLKVVLRIGEEGCTAYSGVPYQQELVYRAIVADIDGEAGSGILELGYLPKVIAQPSVRLTPAPILKWLLKKDAGFVGYCLSFEERAATCTDYVGGKGASLALLTSVQNDEGYRVPPGFCITTKALEKHLQLHTELKAAIQDIEAANENYEEAYFKEQCQKVSSLFLALELSADIKKDILEYMQELRSKSAQLKDAQELRFAVRSSAVGEDSEALSAAGQNETILGCVTDDDVIRAVQKCWGSMFEFTSTYYRRQNGQVCLCGGGVVVQTLVSPRVAGVMFTRHPDAGDPSRLLITANYGLGESVVSGTVEPDTIIVKREPNGVLTIQKRELGSKTRRHVASSSGGVITEDVPEKERSVACLNDTEVLKLARLGVVQEELWGAGRDIEWAISGDQVYLLQARPITSLERWTEEELLHEVDSPIMADNELTTFGNTGEVLPKPVTPLSYDLVIRPLIWSMDRAIITNGSQYDHSLTLSHYRCAISLYNSVYRRVPKKLDTNIRMMEMAINGHKIADENIHKTALIRRKPHWTDRIRLIHHMIMSILTSKWKLNDTVKKAKDLEVGTNAKEPIELLESIAECEDLIGELTYNHSVTTVASTSSQIIAMTILMEGSADFTPEQCNEISKLLSSGDVLSAEVPQCLANLTRQLEKSRLMDEFRAQDPKYALRWLKRNLPHIYLDICTFLEHHGYRAIMEFDLYTKPWILVPEEMMKILQNLRSSPEEPQQSKTTDEVIASLTTPKKNSTRKVLRWVLPLCRRAVRHREGTKAHLILAAHKMRLALLRLGDMLVRQWYLPHPDLVFFFRLGELQEYVRKRDPVLLKKAIQRQQYYPKWCKLKFNELNNGWIAPLEAKGPSVRAGDVRIEATSVCGGEVVARACVVKELSEVDQLQQGDVLITHATDIGWSPYFPLLTGIVTELGGLISHGAVIAREYGLPCIVGATDATEIFRTGDLVRLSGTKGVLEKVVVENKPGDEQIENAVKVGDN</sequence>
<keyword evidence="3" id="KW-0472">Membrane</keyword>
<dbReference type="PANTHER" id="PTHR43615:SF1">
    <property type="entry name" value="PPDK_N DOMAIN-CONTAINING PROTEIN"/>
    <property type="match status" value="1"/>
</dbReference>
<keyword evidence="6" id="KW-1185">Reference proteome</keyword>
<dbReference type="PANTHER" id="PTHR43615">
    <property type="entry name" value="PHOSPHOENOLPYRUVATE SYNTHASE-RELATED"/>
    <property type="match status" value="1"/>
</dbReference>
<comment type="similarity">
    <text evidence="1">Belongs to the PEP-utilizing enzyme family.</text>
</comment>
<organism evidence="6 7">
    <name type="scientific">Bombyx mandarina</name>
    <name type="common">Wild silk moth</name>
    <name type="synonym">Wild silkworm</name>
    <dbReference type="NCBI Taxonomy" id="7092"/>
    <lineage>
        <taxon>Eukaryota</taxon>
        <taxon>Metazoa</taxon>
        <taxon>Ecdysozoa</taxon>
        <taxon>Arthropoda</taxon>
        <taxon>Hexapoda</taxon>
        <taxon>Insecta</taxon>
        <taxon>Pterygota</taxon>
        <taxon>Neoptera</taxon>
        <taxon>Endopterygota</taxon>
        <taxon>Lepidoptera</taxon>
        <taxon>Glossata</taxon>
        <taxon>Ditrysia</taxon>
        <taxon>Bombycoidea</taxon>
        <taxon>Bombycidae</taxon>
        <taxon>Bombycinae</taxon>
        <taxon>Bombyx</taxon>
    </lineage>
</organism>
<name>A0A6J2JUR4_BOMMA</name>
<dbReference type="GO" id="GO:0016301">
    <property type="term" value="F:kinase activity"/>
    <property type="evidence" value="ECO:0007669"/>
    <property type="project" value="InterPro"/>
</dbReference>
<evidence type="ECO:0000256" key="1">
    <source>
        <dbReference type="ARBA" id="ARBA00007837"/>
    </source>
</evidence>
<dbReference type="RefSeq" id="XP_028032637.1">
    <property type="nucleotide sequence ID" value="XM_028176836.1"/>
</dbReference>
<feature type="transmembrane region" description="Helical" evidence="3">
    <location>
        <begin position="6"/>
        <end position="24"/>
    </location>
</feature>
<reference evidence="7" key="1">
    <citation type="submission" date="2025-08" db="UniProtKB">
        <authorList>
            <consortium name="RefSeq"/>
        </authorList>
    </citation>
    <scope>IDENTIFICATION</scope>
    <source>
        <tissue evidence="7">Silk gland</tissue>
    </source>
</reference>
<evidence type="ECO:0000256" key="2">
    <source>
        <dbReference type="SAM" id="Coils"/>
    </source>
</evidence>
<evidence type="ECO:0000259" key="4">
    <source>
        <dbReference type="Pfam" id="PF00391"/>
    </source>
</evidence>
<keyword evidence="3" id="KW-1133">Transmembrane helix</keyword>
<evidence type="ECO:0000313" key="7">
    <source>
        <dbReference type="RefSeq" id="XP_028032637.1"/>
    </source>
</evidence>
<keyword evidence="3" id="KW-0812">Transmembrane</keyword>
<evidence type="ECO:0000313" key="6">
    <source>
        <dbReference type="Proteomes" id="UP000504629"/>
    </source>
</evidence>
<gene>
    <name evidence="7" type="primary">LOC114244891</name>
</gene>
<dbReference type="GeneID" id="114244891"/>